<dbReference type="Proteomes" id="UP000267798">
    <property type="component" value="Unassembled WGS sequence"/>
</dbReference>
<protein>
    <submittedName>
        <fullName evidence="2">Uncharacterized protein</fullName>
    </submittedName>
</protein>
<dbReference type="EMBL" id="QXQB01000001">
    <property type="protein sequence ID" value="RJX41731.1"/>
    <property type="molecule type" value="Genomic_DNA"/>
</dbReference>
<gene>
    <name evidence="2" type="ORF">D3P09_07230</name>
</gene>
<keyword evidence="1" id="KW-0812">Transmembrane</keyword>
<name>A0A3A6PY14_9BACL</name>
<organism evidence="2 3">
    <name type="scientific">Paenibacillus pinisoli</name>
    <dbReference type="NCBI Taxonomy" id="1276110"/>
    <lineage>
        <taxon>Bacteria</taxon>
        <taxon>Bacillati</taxon>
        <taxon>Bacillota</taxon>
        <taxon>Bacilli</taxon>
        <taxon>Bacillales</taxon>
        <taxon>Paenibacillaceae</taxon>
        <taxon>Paenibacillus</taxon>
    </lineage>
</organism>
<dbReference type="OrthoDB" id="2665332at2"/>
<reference evidence="2 3" key="1">
    <citation type="submission" date="2018-09" db="EMBL/GenBank/DDBJ databases">
        <title>Paenibacillus aracenensis nov. sp. isolated from a cave in southern Spain.</title>
        <authorList>
            <person name="Jurado V."/>
            <person name="Gutierrez-Patricio S."/>
            <person name="Gonzalez-Pimentel J.L."/>
            <person name="Miller A.Z."/>
            <person name="Laiz L."/>
            <person name="Saiz-Jimenez C."/>
        </authorList>
    </citation>
    <scope>NUCLEOTIDE SEQUENCE [LARGE SCALE GENOMIC DNA]</scope>
    <source>
        <strain evidence="2 3">JCM 19203</strain>
    </source>
</reference>
<proteinExistence type="predicted"/>
<keyword evidence="3" id="KW-1185">Reference proteome</keyword>
<evidence type="ECO:0000313" key="3">
    <source>
        <dbReference type="Proteomes" id="UP000267798"/>
    </source>
</evidence>
<keyword evidence="1" id="KW-0472">Membrane</keyword>
<keyword evidence="1" id="KW-1133">Transmembrane helix</keyword>
<evidence type="ECO:0000256" key="1">
    <source>
        <dbReference type="SAM" id="Phobius"/>
    </source>
</evidence>
<accession>A0A3A6PY14</accession>
<feature type="transmembrane region" description="Helical" evidence="1">
    <location>
        <begin position="6"/>
        <end position="23"/>
    </location>
</feature>
<comment type="caution">
    <text evidence="2">The sequence shown here is derived from an EMBL/GenBank/DDBJ whole genome shotgun (WGS) entry which is preliminary data.</text>
</comment>
<dbReference type="AlphaFoldDB" id="A0A3A6PY14"/>
<dbReference type="RefSeq" id="WP_120108346.1">
    <property type="nucleotide sequence ID" value="NZ_QXQB01000001.1"/>
</dbReference>
<sequence length="64" mass="7199">MEWLYLIIILVMAAGLISTILVGRSASNKVEDPRYSQQTGRKWLRLGIIYIAGIIIVAALLIWL</sequence>
<feature type="transmembrane region" description="Helical" evidence="1">
    <location>
        <begin position="43"/>
        <end position="63"/>
    </location>
</feature>
<evidence type="ECO:0000313" key="2">
    <source>
        <dbReference type="EMBL" id="RJX41731.1"/>
    </source>
</evidence>